<comment type="similarity">
    <text evidence="1 7">Belongs to the iron/manganese superoxide dismutase family.</text>
</comment>
<dbReference type="SUPFAM" id="SSF46609">
    <property type="entry name" value="Fe,Mn superoxide dismutase (SOD), N-terminal domain"/>
    <property type="match status" value="1"/>
</dbReference>
<keyword evidence="11" id="KW-1185">Reference proteome</keyword>
<dbReference type="Pfam" id="PF00081">
    <property type="entry name" value="Sod_Fe_N"/>
    <property type="match status" value="1"/>
</dbReference>
<dbReference type="EMBL" id="CP022111">
    <property type="protein sequence ID" value="ASG22710.1"/>
    <property type="molecule type" value="Genomic_DNA"/>
</dbReference>
<evidence type="ECO:0000256" key="2">
    <source>
        <dbReference type="ARBA" id="ARBA00012682"/>
    </source>
</evidence>
<keyword evidence="4 7" id="KW-0560">Oxidoreductase</keyword>
<sequence>MAFELAPLPYAKDALQPYMSSETLDFHHGKHHNAYVTKLNELIAGTAFEGQSLEDIVKATAGKAESQAIFNNAGQHWNHTFFWNSLTPKASAIPGELEKRIISDFGSVEAFKKAFVDAGIGQFGSGWAWLVEDTKEGKLKITKSANADTPLAHGLKPLITADVWEHAYYIDYRNRRPDFLKAFVDTLANWEFAAQNLG</sequence>
<evidence type="ECO:0000313" key="10">
    <source>
        <dbReference type="EMBL" id="ASG22710.1"/>
    </source>
</evidence>
<dbReference type="SUPFAM" id="SSF54719">
    <property type="entry name" value="Fe,Mn superoxide dismutase (SOD), C-terminal domain"/>
    <property type="match status" value="1"/>
</dbReference>
<dbReference type="InterPro" id="IPR019831">
    <property type="entry name" value="Mn/Fe_SOD_N"/>
</dbReference>
<dbReference type="AlphaFoldDB" id="A0A248JW07"/>
<dbReference type="InterPro" id="IPR001189">
    <property type="entry name" value="Mn/Fe_SOD"/>
</dbReference>
<proteinExistence type="inferred from homology"/>
<feature type="domain" description="Manganese/iron superoxide dismutase C-terminal" evidence="9">
    <location>
        <begin position="95"/>
        <end position="195"/>
    </location>
</feature>
<accession>A0A248JW07</accession>
<evidence type="ECO:0000256" key="6">
    <source>
        <dbReference type="PIRSR" id="PIRSR000349-1"/>
    </source>
</evidence>
<dbReference type="PRINTS" id="PR01703">
    <property type="entry name" value="MNSODISMTASE"/>
</dbReference>
<name>A0A248JW07_9PROT</name>
<dbReference type="FunFam" id="1.10.287.990:FF:000002">
    <property type="entry name" value="Superoxide dismutase"/>
    <property type="match status" value="1"/>
</dbReference>
<dbReference type="GO" id="GO:0046872">
    <property type="term" value="F:metal ion binding"/>
    <property type="evidence" value="ECO:0007669"/>
    <property type="project" value="UniProtKB-KW"/>
</dbReference>
<evidence type="ECO:0000256" key="3">
    <source>
        <dbReference type="ARBA" id="ARBA00022723"/>
    </source>
</evidence>
<comment type="function">
    <text evidence="7">Destroys radicals which are normally produced within the cells and which are toxic to biological systems.</text>
</comment>
<dbReference type="RefSeq" id="WP_088873261.1">
    <property type="nucleotide sequence ID" value="NZ_CP022111.1"/>
</dbReference>
<dbReference type="PANTHER" id="PTHR42769">
    <property type="entry name" value="SUPEROXIDE DISMUTASE"/>
    <property type="match status" value="1"/>
</dbReference>
<dbReference type="PANTHER" id="PTHR42769:SF3">
    <property type="entry name" value="SUPEROXIDE DISMUTASE [FE] 2, CHLOROPLASTIC"/>
    <property type="match status" value="1"/>
</dbReference>
<dbReference type="GO" id="GO:0004784">
    <property type="term" value="F:superoxide dismutase activity"/>
    <property type="evidence" value="ECO:0007669"/>
    <property type="project" value="UniProtKB-EC"/>
</dbReference>
<dbReference type="InterPro" id="IPR019833">
    <property type="entry name" value="Mn/Fe_SOD_BS"/>
</dbReference>
<evidence type="ECO:0000256" key="1">
    <source>
        <dbReference type="ARBA" id="ARBA00008714"/>
    </source>
</evidence>
<evidence type="ECO:0000259" key="9">
    <source>
        <dbReference type="Pfam" id="PF02777"/>
    </source>
</evidence>
<organism evidence="10 11">
    <name type="scientific">Nitrospirillum viridazoti CBAmc</name>
    <dbReference type="NCBI Taxonomy" id="1441467"/>
    <lineage>
        <taxon>Bacteria</taxon>
        <taxon>Pseudomonadati</taxon>
        <taxon>Pseudomonadota</taxon>
        <taxon>Alphaproteobacteria</taxon>
        <taxon>Rhodospirillales</taxon>
        <taxon>Azospirillaceae</taxon>
        <taxon>Nitrospirillum</taxon>
        <taxon>Nitrospirillum viridazoti</taxon>
    </lineage>
</organism>
<protein>
    <recommendedName>
        <fullName evidence="2 7">Superoxide dismutase</fullName>
        <ecNumber evidence="2 7">1.15.1.1</ecNumber>
    </recommendedName>
</protein>
<evidence type="ECO:0000256" key="7">
    <source>
        <dbReference type="RuleBase" id="RU000414"/>
    </source>
</evidence>
<dbReference type="EC" id="1.15.1.1" evidence="2 7"/>
<keyword evidence="5" id="KW-0408">Iron</keyword>
<feature type="domain" description="Manganese/iron superoxide dismutase N-terminal" evidence="8">
    <location>
        <begin position="3"/>
        <end position="86"/>
    </location>
</feature>
<reference evidence="10 11" key="1">
    <citation type="submission" date="2017-06" db="EMBL/GenBank/DDBJ databases">
        <title>Complete genome sequence of Nitrospirillum amazonense strain CBAmC, an endophytic nitrogen-fixing and plant growth-promoting bacterium, isolated from sugarcane.</title>
        <authorList>
            <person name="Schwab S."/>
            <person name="dos Santos Teixeira K.R."/>
            <person name="Simoes Araujo J.L."/>
            <person name="Soares Vidal M."/>
            <person name="Borges de Freitas H.R."/>
            <person name="Rivello Crivelaro A.L."/>
            <person name="Bueno de Camargo Nunes A."/>
            <person name="dos Santos C.M."/>
            <person name="Palmeira da Silva Rosa D."/>
            <person name="da Silva Padilha D."/>
            <person name="da Silva E."/>
            <person name="Araujo Terra L."/>
            <person name="Soares Mendes V."/>
            <person name="Farinelli L."/>
            <person name="Magalhaes Cruz L."/>
            <person name="Baldani J.I."/>
        </authorList>
    </citation>
    <scope>NUCLEOTIDE SEQUENCE [LARGE SCALE GENOMIC DNA]</scope>
    <source>
        <strain evidence="10 11">CBAmC</strain>
    </source>
</reference>
<dbReference type="Proteomes" id="UP000197153">
    <property type="component" value="Chromosome 2"/>
</dbReference>
<evidence type="ECO:0000259" key="8">
    <source>
        <dbReference type="Pfam" id="PF00081"/>
    </source>
</evidence>
<keyword evidence="3 6" id="KW-0479">Metal-binding</keyword>
<dbReference type="InterPro" id="IPR019832">
    <property type="entry name" value="Mn/Fe_SOD_C"/>
</dbReference>
<feature type="binding site" evidence="6">
    <location>
        <position position="166"/>
    </location>
    <ligand>
        <name>Mn(2+)</name>
        <dbReference type="ChEBI" id="CHEBI:29035"/>
    </ligand>
</feature>
<dbReference type="InterPro" id="IPR036324">
    <property type="entry name" value="Mn/Fe_SOD_N_sf"/>
</dbReference>
<feature type="binding site" evidence="6">
    <location>
        <position position="79"/>
    </location>
    <ligand>
        <name>Mn(2+)</name>
        <dbReference type="ChEBI" id="CHEBI:29035"/>
    </ligand>
</feature>
<evidence type="ECO:0000256" key="5">
    <source>
        <dbReference type="ARBA" id="ARBA00023004"/>
    </source>
</evidence>
<gene>
    <name evidence="10" type="ORF">Y958_17500</name>
</gene>
<feature type="binding site" evidence="6">
    <location>
        <position position="27"/>
    </location>
    <ligand>
        <name>Mn(2+)</name>
        <dbReference type="ChEBI" id="CHEBI:29035"/>
    </ligand>
</feature>
<dbReference type="InterPro" id="IPR036314">
    <property type="entry name" value="SOD_C_sf"/>
</dbReference>
<evidence type="ECO:0000256" key="4">
    <source>
        <dbReference type="ARBA" id="ARBA00023002"/>
    </source>
</evidence>
<dbReference type="KEGG" id="nao:Y958_17500"/>
<dbReference type="PROSITE" id="PS00088">
    <property type="entry name" value="SOD_MN"/>
    <property type="match status" value="1"/>
</dbReference>
<comment type="catalytic activity">
    <reaction evidence="7">
        <text>2 superoxide + 2 H(+) = H2O2 + O2</text>
        <dbReference type="Rhea" id="RHEA:20696"/>
        <dbReference type="ChEBI" id="CHEBI:15378"/>
        <dbReference type="ChEBI" id="CHEBI:15379"/>
        <dbReference type="ChEBI" id="CHEBI:16240"/>
        <dbReference type="ChEBI" id="CHEBI:18421"/>
        <dbReference type="EC" id="1.15.1.1"/>
    </reaction>
</comment>
<feature type="binding site" evidence="6">
    <location>
        <position position="162"/>
    </location>
    <ligand>
        <name>Mn(2+)</name>
        <dbReference type="ChEBI" id="CHEBI:29035"/>
    </ligand>
</feature>
<evidence type="ECO:0000313" key="11">
    <source>
        <dbReference type="Proteomes" id="UP000197153"/>
    </source>
</evidence>
<dbReference type="PIRSF" id="PIRSF000349">
    <property type="entry name" value="SODismutase"/>
    <property type="match status" value="1"/>
</dbReference>
<dbReference type="Gene3D" id="1.10.287.990">
    <property type="entry name" value="Fe,Mn superoxide dismutase (SOD) domain"/>
    <property type="match status" value="1"/>
</dbReference>
<dbReference type="Gene3D" id="3.55.40.20">
    <property type="entry name" value="Iron/manganese superoxide dismutase, C-terminal domain"/>
    <property type="match status" value="1"/>
</dbReference>
<dbReference type="Pfam" id="PF02777">
    <property type="entry name" value="Sod_Fe_C"/>
    <property type="match status" value="1"/>
</dbReference>